<evidence type="ECO:0000313" key="3">
    <source>
        <dbReference type="EMBL" id="MFC4364208.1"/>
    </source>
</evidence>
<keyword evidence="1" id="KW-0560">Oxidoreductase</keyword>
<evidence type="ECO:0000256" key="1">
    <source>
        <dbReference type="ARBA" id="ARBA00023002"/>
    </source>
</evidence>
<dbReference type="Gene3D" id="1.10.1040.20">
    <property type="entry name" value="ProC-like, C-terminal domain"/>
    <property type="match status" value="1"/>
</dbReference>
<protein>
    <submittedName>
        <fullName evidence="3">Rossmann-like and DUF2520 domain-containing protein</fullName>
    </submittedName>
</protein>
<accession>A0ABV8V953</accession>
<dbReference type="SUPFAM" id="SSF48179">
    <property type="entry name" value="6-phosphogluconate dehydrogenase C-terminal domain-like"/>
    <property type="match status" value="1"/>
</dbReference>
<evidence type="ECO:0000313" key="4">
    <source>
        <dbReference type="Proteomes" id="UP001595840"/>
    </source>
</evidence>
<dbReference type="EMBL" id="JBHSCX010000021">
    <property type="protein sequence ID" value="MFC4364208.1"/>
    <property type="molecule type" value="Genomic_DNA"/>
</dbReference>
<keyword evidence="4" id="KW-1185">Reference proteome</keyword>
<dbReference type="PANTHER" id="PTHR40459">
    <property type="entry name" value="CONSERVED HYPOTHETICAL ALANINE AND LEUCINE RICH PROTEIN"/>
    <property type="match status" value="1"/>
</dbReference>
<evidence type="ECO:0000259" key="2">
    <source>
        <dbReference type="Pfam" id="PF10728"/>
    </source>
</evidence>
<dbReference type="InterPro" id="IPR037108">
    <property type="entry name" value="TM1727-like_C_sf"/>
</dbReference>
<organism evidence="3 4">
    <name type="scientific">Simiduia curdlanivorans</name>
    <dbReference type="NCBI Taxonomy" id="1492769"/>
    <lineage>
        <taxon>Bacteria</taxon>
        <taxon>Pseudomonadati</taxon>
        <taxon>Pseudomonadota</taxon>
        <taxon>Gammaproteobacteria</taxon>
        <taxon>Cellvibrionales</taxon>
        <taxon>Cellvibrionaceae</taxon>
        <taxon>Simiduia</taxon>
    </lineage>
</organism>
<dbReference type="InterPro" id="IPR018931">
    <property type="entry name" value="DUF2520"/>
</dbReference>
<dbReference type="InterPro" id="IPR008927">
    <property type="entry name" value="6-PGluconate_DH-like_C_sf"/>
</dbReference>
<reference evidence="4" key="1">
    <citation type="journal article" date="2019" name="Int. J. Syst. Evol. Microbiol.">
        <title>The Global Catalogue of Microorganisms (GCM) 10K type strain sequencing project: providing services to taxonomists for standard genome sequencing and annotation.</title>
        <authorList>
            <consortium name="The Broad Institute Genomics Platform"/>
            <consortium name="The Broad Institute Genome Sequencing Center for Infectious Disease"/>
            <person name="Wu L."/>
            <person name="Ma J."/>
        </authorList>
    </citation>
    <scope>NUCLEOTIDE SEQUENCE [LARGE SCALE GENOMIC DNA]</scope>
    <source>
        <strain evidence="4">CECT 8570</strain>
    </source>
</reference>
<feature type="domain" description="DUF2520" evidence="2">
    <location>
        <begin position="136"/>
        <end position="266"/>
    </location>
</feature>
<dbReference type="RefSeq" id="WP_290262485.1">
    <property type="nucleotide sequence ID" value="NZ_JAUFQG010000004.1"/>
</dbReference>
<dbReference type="SUPFAM" id="SSF51735">
    <property type="entry name" value="NAD(P)-binding Rossmann-fold domains"/>
    <property type="match status" value="1"/>
</dbReference>
<name>A0ABV8V953_9GAMM</name>
<dbReference type="Gene3D" id="3.40.50.720">
    <property type="entry name" value="NAD(P)-binding Rossmann-like Domain"/>
    <property type="match status" value="1"/>
</dbReference>
<dbReference type="Pfam" id="PF10728">
    <property type="entry name" value="DUF2520"/>
    <property type="match status" value="1"/>
</dbReference>
<comment type="caution">
    <text evidence="3">The sequence shown here is derived from an EMBL/GenBank/DDBJ whole genome shotgun (WGS) entry which is preliminary data.</text>
</comment>
<sequence>MTHIPTLAIYGAGKVGKTLGRLWVDRKLVSLADVVCQSRDSAQQAVAFIGAGTARSSSESLHLADIWLITCPDDSIEQAAKKIAADAALPNNGLLLHCSGNSSSQALGTFGSAASVHPVHSFANPETSLAQFSGSYCTAEGDEAALKLAKHLFTAIGGQWLAINAAAKPCYHAATVTASNHLVTLLDQAVRLAQKAGLNEAQSRALLKPLAQNALDNLFNHGGRASLTGPISRGDTETVASHLGALAHLSDASQDRDLYHALARATLDIAETQAQPPGRLSALKALLRIKPAQT</sequence>
<dbReference type="InterPro" id="IPR036291">
    <property type="entry name" value="NAD(P)-bd_dom_sf"/>
</dbReference>
<dbReference type="PANTHER" id="PTHR40459:SF1">
    <property type="entry name" value="CONSERVED HYPOTHETICAL ALANINE AND LEUCINE RICH PROTEIN"/>
    <property type="match status" value="1"/>
</dbReference>
<dbReference type="Proteomes" id="UP001595840">
    <property type="component" value="Unassembled WGS sequence"/>
</dbReference>
<gene>
    <name evidence="3" type="ORF">ACFOX3_18000</name>
</gene>
<proteinExistence type="predicted"/>